<proteinExistence type="predicted"/>
<accession>A0AAV4DBS3</accession>
<feature type="region of interest" description="Disordered" evidence="1">
    <location>
        <begin position="31"/>
        <end position="58"/>
    </location>
</feature>
<organism evidence="2 3">
    <name type="scientific">Plakobranchus ocellatus</name>
    <dbReference type="NCBI Taxonomy" id="259542"/>
    <lineage>
        <taxon>Eukaryota</taxon>
        <taxon>Metazoa</taxon>
        <taxon>Spiralia</taxon>
        <taxon>Lophotrochozoa</taxon>
        <taxon>Mollusca</taxon>
        <taxon>Gastropoda</taxon>
        <taxon>Heterobranchia</taxon>
        <taxon>Euthyneura</taxon>
        <taxon>Panpulmonata</taxon>
        <taxon>Sacoglossa</taxon>
        <taxon>Placobranchoidea</taxon>
        <taxon>Plakobranchidae</taxon>
        <taxon>Plakobranchus</taxon>
    </lineage>
</organism>
<name>A0AAV4DBS3_9GAST</name>
<dbReference type="EMBL" id="BLXT01007705">
    <property type="protein sequence ID" value="GFO41545.1"/>
    <property type="molecule type" value="Genomic_DNA"/>
</dbReference>
<reference evidence="2 3" key="1">
    <citation type="journal article" date="2021" name="Elife">
        <title>Chloroplast acquisition without the gene transfer in kleptoplastic sea slugs, Plakobranchus ocellatus.</title>
        <authorList>
            <person name="Maeda T."/>
            <person name="Takahashi S."/>
            <person name="Yoshida T."/>
            <person name="Shimamura S."/>
            <person name="Takaki Y."/>
            <person name="Nagai Y."/>
            <person name="Toyoda A."/>
            <person name="Suzuki Y."/>
            <person name="Arimoto A."/>
            <person name="Ishii H."/>
            <person name="Satoh N."/>
            <person name="Nishiyama T."/>
            <person name="Hasebe M."/>
            <person name="Maruyama T."/>
            <person name="Minagawa J."/>
            <person name="Obokata J."/>
            <person name="Shigenobu S."/>
        </authorList>
    </citation>
    <scope>NUCLEOTIDE SEQUENCE [LARGE SCALE GENOMIC DNA]</scope>
</reference>
<dbReference type="AlphaFoldDB" id="A0AAV4DBS3"/>
<sequence>MNNIAYFDIAPLKNRITGKLRLFDGFFHDSQKESAPVQPEASPSTGHRSNAGEERSPTIVTLREDDSAMRTLFYHAETQKRYHRYQACIFYARPVLQGQKKSGRQLQIGTQ</sequence>
<dbReference type="Proteomes" id="UP000735302">
    <property type="component" value="Unassembled WGS sequence"/>
</dbReference>
<evidence type="ECO:0000313" key="3">
    <source>
        <dbReference type="Proteomes" id="UP000735302"/>
    </source>
</evidence>
<gene>
    <name evidence="2" type="ORF">PoB_006805000</name>
</gene>
<protein>
    <submittedName>
        <fullName evidence="2">Uncharacterized protein</fullName>
    </submittedName>
</protein>
<evidence type="ECO:0000313" key="2">
    <source>
        <dbReference type="EMBL" id="GFO41545.1"/>
    </source>
</evidence>
<keyword evidence="3" id="KW-1185">Reference proteome</keyword>
<evidence type="ECO:0000256" key="1">
    <source>
        <dbReference type="SAM" id="MobiDB-lite"/>
    </source>
</evidence>
<comment type="caution">
    <text evidence="2">The sequence shown here is derived from an EMBL/GenBank/DDBJ whole genome shotgun (WGS) entry which is preliminary data.</text>
</comment>